<name>A0ABW4BD43_9LACO</name>
<reference evidence="8" key="1">
    <citation type="journal article" date="2019" name="Int. J. Syst. Evol. Microbiol.">
        <title>The Global Catalogue of Microorganisms (GCM) 10K type strain sequencing project: providing services to taxonomists for standard genome sequencing and annotation.</title>
        <authorList>
            <consortium name="The Broad Institute Genomics Platform"/>
            <consortium name="The Broad Institute Genome Sequencing Center for Infectious Disease"/>
            <person name="Wu L."/>
            <person name="Ma J."/>
        </authorList>
    </citation>
    <scope>NUCLEOTIDE SEQUENCE [LARGE SCALE GENOMIC DNA]</scope>
    <source>
        <strain evidence="8">CCM 9110</strain>
    </source>
</reference>
<evidence type="ECO:0000256" key="6">
    <source>
        <dbReference type="RuleBase" id="RU004466"/>
    </source>
</evidence>
<accession>A0ABW4BD43</accession>
<keyword evidence="3 6" id="KW-0808">Transferase</keyword>
<keyword evidence="4" id="KW-0479">Metal-binding</keyword>
<evidence type="ECO:0000313" key="8">
    <source>
        <dbReference type="Proteomes" id="UP001597199"/>
    </source>
</evidence>
<dbReference type="Pfam" id="PF00348">
    <property type="entry name" value="polyprenyl_synt"/>
    <property type="match status" value="1"/>
</dbReference>
<evidence type="ECO:0000256" key="3">
    <source>
        <dbReference type="ARBA" id="ARBA00022679"/>
    </source>
</evidence>
<dbReference type="EC" id="2.5.1.-" evidence="7"/>
<dbReference type="CDD" id="cd00685">
    <property type="entry name" value="Trans_IPPS_HT"/>
    <property type="match status" value="1"/>
</dbReference>
<dbReference type="EMBL" id="JBHTOA010000016">
    <property type="protein sequence ID" value="MFD1398171.1"/>
    <property type="molecule type" value="Genomic_DNA"/>
</dbReference>
<comment type="caution">
    <text evidence="7">The sequence shown here is derived from an EMBL/GenBank/DDBJ whole genome shotgun (WGS) entry which is preliminary data.</text>
</comment>
<protein>
    <submittedName>
        <fullName evidence="7">Polyprenyl synthetase family protein</fullName>
        <ecNumber evidence="7">2.5.1.-</ecNumber>
    </submittedName>
</protein>
<dbReference type="PANTHER" id="PTHR12001">
    <property type="entry name" value="GERANYLGERANYL PYROPHOSPHATE SYNTHASE"/>
    <property type="match status" value="1"/>
</dbReference>
<organism evidence="7 8">
    <name type="scientific">Lacticaseibacillus suilingensis</name>
    <dbReference type="NCBI Taxonomy" id="2799577"/>
    <lineage>
        <taxon>Bacteria</taxon>
        <taxon>Bacillati</taxon>
        <taxon>Bacillota</taxon>
        <taxon>Bacilli</taxon>
        <taxon>Lactobacillales</taxon>
        <taxon>Lactobacillaceae</taxon>
        <taxon>Lacticaseibacillus</taxon>
    </lineage>
</organism>
<evidence type="ECO:0000313" key="7">
    <source>
        <dbReference type="EMBL" id="MFD1398171.1"/>
    </source>
</evidence>
<dbReference type="InterPro" id="IPR000092">
    <property type="entry name" value="Polyprenyl_synt"/>
</dbReference>
<comment type="cofactor">
    <cofactor evidence="1">
        <name>Mg(2+)</name>
        <dbReference type="ChEBI" id="CHEBI:18420"/>
    </cofactor>
</comment>
<dbReference type="PANTHER" id="PTHR12001:SF69">
    <property type="entry name" value="ALL TRANS-POLYPRENYL-DIPHOSPHATE SYNTHASE PDSS1"/>
    <property type="match status" value="1"/>
</dbReference>
<keyword evidence="5" id="KW-0460">Magnesium</keyword>
<evidence type="ECO:0000256" key="2">
    <source>
        <dbReference type="ARBA" id="ARBA00006706"/>
    </source>
</evidence>
<dbReference type="PROSITE" id="PS00723">
    <property type="entry name" value="POLYPRENYL_SYNTHASE_1"/>
    <property type="match status" value="1"/>
</dbReference>
<gene>
    <name evidence="7" type="ORF">ACFQ41_02485</name>
</gene>
<dbReference type="InterPro" id="IPR008949">
    <property type="entry name" value="Isoprenoid_synthase_dom_sf"/>
</dbReference>
<dbReference type="InterPro" id="IPR033749">
    <property type="entry name" value="Polyprenyl_synt_CS"/>
</dbReference>
<evidence type="ECO:0000256" key="5">
    <source>
        <dbReference type="ARBA" id="ARBA00022842"/>
    </source>
</evidence>
<dbReference type="RefSeq" id="WP_204117954.1">
    <property type="nucleotide sequence ID" value="NZ_BOLV01000001.1"/>
</dbReference>
<proteinExistence type="inferred from homology"/>
<keyword evidence="8" id="KW-1185">Reference proteome</keyword>
<dbReference type="PROSITE" id="PS00444">
    <property type="entry name" value="POLYPRENYL_SYNTHASE_2"/>
    <property type="match status" value="1"/>
</dbReference>
<evidence type="ECO:0000256" key="4">
    <source>
        <dbReference type="ARBA" id="ARBA00022723"/>
    </source>
</evidence>
<dbReference type="GO" id="GO:0016740">
    <property type="term" value="F:transferase activity"/>
    <property type="evidence" value="ECO:0007669"/>
    <property type="project" value="UniProtKB-KW"/>
</dbReference>
<sequence>MVKAAWLRYPEIYPKLTAVQARLKTASQLRVPAVNARVQAQINAGGKMLRSGLMFMLARFHDLDNPSLVAAGAAIETLHLATLIHDDVLDHADRRRGQTTIQQESGNQAAIYAGDYLFAVYFQLLAEAAPDVANVGRNARVMRRLLLGELDQNAVRRDHPITIHQYLRQISGKTAALFELAAWQGATLSGATAAECHAAARYGHAVGMAFQMTDDLLDYTTTAGKPGLEDLQNGIYTLPVLYALAQAPELQPVILAARTDETARTAAAAQIRQLGLPQAQDLAARYTAKAMVTLQTFPAGQPRSDLMNLTQALLTRQQ</sequence>
<dbReference type="Gene3D" id="1.10.600.10">
    <property type="entry name" value="Farnesyl Diphosphate Synthase"/>
    <property type="match status" value="1"/>
</dbReference>
<dbReference type="SFLD" id="SFLDS00005">
    <property type="entry name" value="Isoprenoid_Synthase_Type_I"/>
    <property type="match status" value="1"/>
</dbReference>
<dbReference type="SUPFAM" id="SSF48576">
    <property type="entry name" value="Terpenoid synthases"/>
    <property type="match status" value="1"/>
</dbReference>
<dbReference type="Proteomes" id="UP001597199">
    <property type="component" value="Unassembled WGS sequence"/>
</dbReference>
<comment type="similarity">
    <text evidence="2 6">Belongs to the FPP/GGPP synthase family.</text>
</comment>
<evidence type="ECO:0000256" key="1">
    <source>
        <dbReference type="ARBA" id="ARBA00001946"/>
    </source>
</evidence>